<keyword evidence="3" id="KW-1185">Reference proteome</keyword>
<evidence type="ECO:0000313" key="3">
    <source>
        <dbReference type="Proteomes" id="UP000599312"/>
    </source>
</evidence>
<sequence length="291" mass="32840">MSQAAQLITNGNVSEYWSDHNVTLHKRFSSPEESLAYLAWRNDQYPGYIDLMPVAGHDGKRILDYGCGPGHDLVGFCHHSREAKVVGIDVSFPSLEEAASRLNLHSHFAELVHIGTDTKELPFASKSFDLVHSSGVLHHTPDPVLIMRELHRVLADDGEAQIMVYNYESLWLHLYVAFIKMATEGRYKELDIREAFARTTDGEDCPIARPYRPSEFAAMCEQVGFEVVSIGCAASAWELHLFARRFEAIMNPELRPESRQFLLNLTIDERGIPHHDGLVAGVDLCLRLKKK</sequence>
<dbReference type="PANTHER" id="PTHR43591">
    <property type="entry name" value="METHYLTRANSFERASE"/>
    <property type="match status" value="1"/>
</dbReference>
<accession>A0A931BLD8</accession>
<dbReference type="CDD" id="cd02440">
    <property type="entry name" value="AdoMet_MTases"/>
    <property type="match status" value="1"/>
</dbReference>
<dbReference type="InterPro" id="IPR025714">
    <property type="entry name" value="Methyltranfer_dom"/>
</dbReference>
<dbReference type="InterPro" id="IPR029063">
    <property type="entry name" value="SAM-dependent_MTases_sf"/>
</dbReference>
<reference evidence="2" key="1">
    <citation type="submission" date="2020-11" db="EMBL/GenBank/DDBJ databases">
        <authorList>
            <person name="Kim M.K."/>
        </authorList>
    </citation>
    <scope>NUCLEOTIDE SEQUENCE</scope>
    <source>
        <strain evidence="2">BT350</strain>
    </source>
</reference>
<name>A0A931BLD8_9HYPH</name>
<dbReference type="Gene3D" id="3.40.50.150">
    <property type="entry name" value="Vaccinia Virus protein VP39"/>
    <property type="match status" value="1"/>
</dbReference>
<proteinExistence type="predicted"/>
<gene>
    <name evidence="2" type="ORF">I2H38_01135</name>
</gene>
<protein>
    <submittedName>
        <fullName evidence="2">Class I SAM-dependent methyltransferase</fullName>
    </submittedName>
</protein>
<dbReference type="Proteomes" id="UP000599312">
    <property type="component" value="Unassembled WGS sequence"/>
</dbReference>
<comment type="caution">
    <text evidence="2">The sequence shown here is derived from an EMBL/GenBank/DDBJ whole genome shotgun (WGS) entry which is preliminary data.</text>
</comment>
<keyword evidence="2" id="KW-0489">Methyltransferase</keyword>
<evidence type="ECO:0000313" key="2">
    <source>
        <dbReference type="EMBL" id="MBF9231973.1"/>
    </source>
</evidence>
<dbReference type="Pfam" id="PF13847">
    <property type="entry name" value="Methyltransf_31"/>
    <property type="match status" value="1"/>
</dbReference>
<dbReference type="EMBL" id="JADQDO010000001">
    <property type="protein sequence ID" value="MBF9231973.1"/>
    <property type="molecule type" value="Genomic_DNA"/>
</dbReference>
<dbReference type="GO" id="GO:0032259">
    <property type="term" value="P:methylation"/>
    <property type="evidence" value="ECO:0007669"/>
    <property type="project" value="UniProtKB-KW"/>
</dbReference>
<organism evidence="2 3">
    <name type="scientific">Microvirga alba</name>
    <dbReference type="NCBI Taxonomy" id="2791025"/>
    <lineage>
        <taxon>Bacteria</taxon>
        <taxon>Pseudomonadati</taxon>
        <taxon>Pseudomonadota</taxon>
        <taxon>Alphaproteobacteria</taxon>
        <taxon>Hyphomicrobiales</taxon>
        <taxon>Methylobacteriaceae</taxon>
        <taxon>Microvirga</taxon>
    </lineage>
</organism>
<dbReference type="RefSeq" id="WP_196269960.1">
    <property type="nucleotide sequence ID" value="NZ_JADQDO010000001.1"/>
</dbReference>
<evidence type="ECO:0000259" key="1">
    <source>
        <dbReference type="Pfam" id="PF13847"/>
    </source>
</evidence>
<feature type="domain" description="Methyltransferase" evidence="1">
    <location>
        <begin position="57"/>
        <end position="162"/>
    </location>
</feature>
<dbReference type="SUPFAM" id="SSF53335">
    <property type="entry name" value="S-adenosyl-L-methionine-dependent methyltransferases"/>
    <property type="match status" value="1"/>
</dbReference>
<dbReference type="GO" id="GO:0008757">
    <property type="term" value="F:S-adenosylmethionine-dependent methyltransferase activity"/>
    <property type="evidence" value="ECO:0007669"/>
    <property type="project" value="InterPro"/>
</dbReference>
<dbReference type="AlphaFoldDB" id="A0A931BLD8"/>
<keyword evidence="2" id="KW-0808">Transferase</keyword>